<dbReference type="Proteomes" id="UP000824262">
    <property type="component" value="Unassembled WGS sequence"/>
</dbReference>
<protein>
    <submittedName>
        <fullName evidence="1">Uncharacterized protein</fullName>
    </submittedName>
</protein>
<comment type="caution">
    <text evidence="1">The sequence shown here is derived from an EMBL/GenBank/DDBJ whole genome shotgun (WGS) entry which is preliminary data.</text>
</comment>
<organism evidence="1 2">
    <name type="scientific">Candidatus Scatomorpha intestinavium</name>
    <dbReference type="NCBI Taxonomy" id="2840922"/>
    <lineage>
        <taxon>Bacteria</taxon>
        <taxon>Bacillati</taxon>
        <taxon>Bacillota</taxon>
        <taxon>Clostridia</taxon>
        <taxon>Eubacteriales</taxon>
        <taxon>Candidatus Scatomorpha</taxon>
    </lineage>
</organism>
<gene>
    <name evidence="1" type="ORF">IAB77_09005</name>
</gene>
<sequence length="58" mass="6905">MKKKLGSILVKLLLVLLGAFAATFTIYMFNLENKLIYYVIRPFLNKHYDSQKRDRRIV</sequence>
<evidence type="ECO:0000313" key="1">
    <source>
        <dbReference type="EMBL" id="HIQ79379.1"/>
    </source>
</evidence>
<accession>A0A9D0ZHF2</accession>
<proteinExistence type="predicted"/>
<name>A0A9D0ZHF2_9FIRM</name>
<dbReference type="AlphaFoldDB" id="A0A9D0ZHF2"/>
<evidence type="ECO:0000313" key="2">
    <source>
        <dbReference type="Proteomes" id="UP000824262"/>
    </source>
</evidence>
<reference evidence="1" key="2">
    <citation type="journal article" date="2021" name="PeerJ">
        <title>Extensive microbial diversity within the chicken gut microbiome revealed by metagenomics and culture.</title>
        <authorList>
            <person name="Gilroy R."/>
            <person name="Ravi A."/>
            <person name="Getino M."/>
            <person name="Pursley I."/>
            <person name="Horton D.L."/>
            <person name="Alikhan N.F."/>
            <person name="Baker D."/>
            <person name="Gharbi K."/>
            <person name="Hall N."/>
            <person name="Watson M."/>
            <person name="Adriaenssens E.M."/>
            <person name="Foster-Nyarko E."/>
            <person name="Jarju S."/>
            <person name="Secka A."/>
            <person name="Antonio M."/>
            <person name="Oren A."/>
            <person name="Chaudhuri R.R."/>
            <person name="La Ragione R."/>
            <person name="Hildebrand F."/>
            <person name="Pallen M.J."/>
        </authorList>
    </citation>
    <scope>NUCLEOTIDE SEQUENCE</scope>
    <source>
        <strain evidence="1">ChiBcolR7-354</strain>
    </source>
</reference>
<reference evidence="1" key="1">
    <citation type="submission" date="2020-10" db="EMBL/GenBank/DDBJ databases">
        <authorList>
            <person name="Gilroy R."/>
        </authorList>
    </citation>
    <scope>NUCLEOTIDE SEQUENCE</scope>
    <source>
        <strain evidence="1">ChiBcolR7-354</strain>
    </source>
</reference>
<dbReference type="EMBL" id="DVGA01000100">
    <property type="protein sequence ID" value="HIQ79379.1"/>
    <property type="molecule type" value="Genomic_DNA"/>
</dbReference>